<dbReference type="PANTHER" id="PTHR11014:SF63">
    <property type="entry name" value="METALLOPEPTIDASE, PUTATIVE (AFU_ORTHOLOGUE AFUA_6G09600)-RELATED"/>
    <property type="match status" value="1"/>
</dbReference>
<evidence type="ECO:0000256" key="1">
    <source>
        <dbReference type="PIRSR" id="PIRSR005962-1"/>
    </source>
</evidence>
<gene>
    <name evidence="3" type="ORF">DFR86_05050</name>
</gene>
<dbReference type="GeneID" id="36837313"/>
<feature type="binding site" evidence="1">
    <location>
        <position position="132"/>
    </location>
    <ligand>
        <name>Mn(2+)</name>
        <dbReference type="ChEBI" id="CHEBI:29035"/>
        <label>2</label>
    </ligand>
</feature>
<dbReference type="PIRSF" id="PIRSF005962">
    <property type="entry name" value="Pept_M20D_amidohydro"/>
    <property type="match status" value="1"/>
</dbReference>
<keyword evidence="3" id="KW-0645">Protease</keyword>
<feature type="domain" description="Peptidase M20 dimerisation" evidence="2">
    <location>
        <begin position="214"/>
        <end position="307"/>
    </location>
</feature>
<proteinExistence type="predicted"/>
<keyword evidence="3" id="KW-0378">Hydrolase</keyword>
<feature type="binding site" evidence="1">
    <location>
        <position position="166"/>
    </location>
    <ligand>
        <name>Mn(2+)</name>
        <dbReference type="ChEBI" id="CHEBI:29035"/>
        <label>2</label>
    </ligand>
</feature>
<dbReference type="Pfam" id="PF07687">
    <property type="entry name" value="M20_dimer"/>
    <property type="match status" value="1"/>
</dbReference>
<evidence type="ECO:0000313" key="4">
    <source>
        <dbReference type="Proteomes" id="UP000248410"/>
    </source>
</evidence>
<dbReference type="OrthoDB" id="247417at2157"/>
<dbReference type="NCBIfam" id="TIGR01891">
    <property type="entry name" value="amidohydrolases"/>
    <property type="match status" value="1"/>
</dbReference>
<dbReference type="GO" id="GO:0004180">
    <property type="term" value="F:carboxypeptidase activity"/>
    <property type="evidence" value="ECO:0007669"/>
    <property type="project" value="UniProtKB-KW"/>
</dbReference>
<dbReference type="InterPro" id="IPR017439">
    <property type="entry name" value="Amidohydrolase"/>
</dbReference>
<accession>A0A2U9ILQ6</accession>
<dbReference type="RefSeq" id="WP_110379878.1">
    <property type="nucleotide sequence ID" value="NZ_CP029288.2"/>
</dbReference>
<organism evidence="3 4">
    <name type="scientific">Acidianus sulfidivorans JP7</name>
    <dbReference type="NCBI Taxonomy" id="619593"/>
    <lineage>
        <taxon>Archaea</taxon>
        <taxon>Thermoproteota</taxon>
        <taxon>Thermoprotei</taxon>
        <taxon>Sulfolobales</taxon>
        <taxon>Sulfolobaceae</taxon>
        <taxon>Acidianus</taxon>
    </lineage>
</organism>
<keyword evidence="1" id="KW-0479">Metal-binding</keyword>
<feature type="binding site" evidence="1">
    <location>
        <position position="130"/>
    </location>
    <ligand>
        <name>Mn(2+)</name>
        <dbReference type="ChEBI" id="CHEBI:29035"/>
        <label>2</label>
    </ligand>
</feature>
<name>A0A2U9ILQ6_9CREN</name>
<dbReference type="PANTHER" id="PTHR11014">
    <property type="entry name" value="PEPTIDASE M20 FAMILY MEMBER"/>
    <property type="match status" value="1"/>
</dbReference>
<dbReference type="Gene3D" id="3.40.630.10">
    <property type="entry name" value="Zn peptidases"/>
    <property type="match status" value="1"/>
</dbReference>
<dbReference type="InterPro" id="IPR002933">
    <property type="entry name" value="Peptidase_M20"/>
</dbReference>
<dbReference type="Gene3D" id="3.30.70.360">
    <property type="match status" value="1"/>
</dbReference>
<dbReference type="InterPro" id="IPR011650">
    <property type="entry name" value="Peptidase_M20_dimer"/>
</dbReference>
<protein>
    <submittedName>
        <fullName evidence="3">Carboxypeptidase</fullName>
    </submittedName>
</protein>
<keyword evidence="1" id="KW-0464">Manganese</keyword>
<keyword evidence="3" id="KW-0121">Carboxypeptidase</keyword>
<dbReference type="Pfam" id="PF01546">
    <property type="entry name" value="Peptidase_M20"/>
    <property type="match status" value="1"/>
</dbReference>
<dbReference type="GO" id="GO:0046872">
    <property type="term" value="F:metal ion binding"/>
    <property type="evidence" value="ECO:0007669"/>
    <property type="project" value="UniProtKB-KW"/>
</dbReference>
<feature type="binding site" evidence="1">
    <location>
        <position position="190"/>
    </location>
    <ligand>
        <name>Mn(2+)</name>
        <dbReference type="ChEBI" id="CHEBI:29035"/>
        <label>2</label>
    </ligand>
</feature>
<dbReference type="KEGG" id="asul:DFR86_05050"/>
<sequence length="419" mass="46931">MLSAVKPINNFEYKYNTSNVRHKLMINYNDITTRLKKDANDTKEEAIEIWKYLHQNPEESTKEYNTSTFIENKLKELGITTKRIDNSIIGIIDTNKPGKTIAIRTDIDAIPIKEMTDLPFKSNKEISHACGHDAHTAILLNTAKLLIKNKDLMQGKILLIFESGKEERIGAKKILDSGVLDDVDHIIGYHVTTQLPSGILGIRYNAILSASIIFKIKIYGIGGHISASHITIDPIFILSQILTILYSIPKFIEQKEIFNLSITSIHSEGGNDTIPEEATLQGTISSFTIKTMEKIEEFIKKIVNNVCSIYSAKCEITFEKELPLGINHEETTSKVSRILSNAFPVVEANLSLLSDDFSLYLQKIPGTYIFLGTKNTHKNAIYPLHNSRFKIDEDVIPIGSASIGLLAIALAKNEKEEEN</sequence>
<keyword evidence="4" id="KW-1185">Reference proteome</keyword>
<dbReference type="Proteomes" id="UP000248410">
    <property type="component" value="Chromosome"/>
</dbReference>
<comment type="cofactor">
    <cofactor evidence="1">
        <name>Mn(2+)</name>
        <dbReference type="ChEBI" id="CHEBI:29035"/>
    </cofactor>
    <text evidence="1">The Mn(2+) ion enhances activity.</text>
</comment>
<dbReference type="AlphaFoldDB" id="A0A2U9ILQ6"/>
<reference evidence="3 4" key="1">
    <citation type="submission" date="2018-05" db="EMBL/GenBank/DDBJ databases">
        <title>Complete Genome Sequences of Extremely Thermoacidophilic, Metal-Mobilizing Type-Strain Members of the Archaeal Family Sulfolobaceae: Acidianus brierleyi DSM-1651T, Acidianus sulfidivorans DSM-18786T, Metallosphaera hakonensis DSM-7519T, and Metallosphaera prunae DSM-10039T.</title>
        <authorList>
            <person name="Counts J.A."/>
            <person name="Kelly R.M."/>
        </authorList>
    </citation>
    <scope>NUCLEOTIDE SEQUENCE [LARGE SCALE GENOMIC DNA]</scope>
    <source>
        <strain evidence="3 4">JP7</strain>
    </source>
</reference>
<dbReference type="InterPro" id="IPR036264">
    <property type="entry name" value="Bact_exopeptidase_dim_dom"/>
</dbReference>
<dbReference type="EMBL" id="CP029288">
    <property type="protein sequence ID" value="AWR96988.1"/>
    <property type="molecule type" value="Genomic_DNA"/>
</dbReference>
<feature type="binding site" evidence="1">
    <location>
        <position position="385"/>
    </location>
    <ligand>
        <name>Mn(2+)</name>
        <dbReference type="ChEBI" id="CHEBI:29035"/>
        <label>2</label>
    </ligand>
</feature>
<evidence type="ECO:0000313" key="3">
    <source>
        <dbReference type="EMBL" id="AWR96988.1"/>
    </source>
</evidence>
<evidence type="ECO:0000259" key="2">
    <source>
        <dbReference type="Pfam" id="PF07687"/>
    </source>
</evidence>
<dbReference type="SUPFAM" id="SSF55031">
    <property type="entry name" value="Bacterial exopeptidase dimerisation domain"/>
    <property type="match status" value="1"/>
</dbReference>
<dbReference type="SUPFAM" id="SSF53187">
    <property type="entry name" value="Zn-dependent exopeptidases"/>
    <property type="match status" value="1"/>
</dbReference>